<dbReference type="CDD" id="cd06533">
    <property type="entry name" value="Glyco_transf_WecG_TagA"/>
    <property type="match status" value="1"/>
</dbReference>
<protein>
    <submittedName>
        <fullName evidence="3">WecB/TagA/CpsF family glycosyltransferase</fullName>
    </submittedName>
</protein>
<dbReference type="PANTHER" id="PTHR34136">
    <property type="match status" value="1"/>
</dbReference>
<dbReference type="Proteomes" id="UP000809621">
    <property type="component" value="Unassembled WGS sequence"/>
</dbReference>
<accession>A0ABS2HKD6</accession>
<keyword evidence="1" id="KW-0328">Glycosyltransferase</keyword>
<comment type="caution">
    <text evidence="3">The sequence shown here is derived from an EMBL/GenBank/DDBJ whole genome shotgun (WGS) entry which is preliminary data.</text>
</comment>
<proteinExistence type="predicted"/>
<organism evidence="3 4">
    <name type="scientific">Vibrio ulleungensis</name>
    <dbReference type="NCBI Taxonomy" id="2807619"/>
    <lineage>
        <taxon>Bacteria</taxon>
        <taxon>Pseudomonadati</taxon>
        <taxon>Pseudomonadota</taxon>
        <taxon>Gammaproteobacteria</taxon>
        <taxon>Vibrionales</taxon>
        <taxon>Vibrionaceae</taxon>
        <taxon>Vibrio</taxon>
    </lineage>
</organism>
<dbReference type="NCBIfam" id="TIGR00696">
    <property type="entry name" value="wecG_tagA_cpsF"/>
    <property type="match status" value="1"/>
</dbReference>
<reference evidence="3 4" key="1">
    <citation type="submission" date="2021-02" db="EMBL/GenBank/DDBJ databases">
        <authorList>
            <person name="Park J.-S."/>
        </authorList>
    </citation>
    <scope>NUCLEOTIDE SEQUENCE [LARGE SCALE GENOMIC DNA]</scope>
    <source>
        <strain evidence="3 4">188UL20-2</strain>
    </source>
</reference>
<dbReference type="PANTHER" id="PTHR34136:SF1">
    <property type="entry name" value="UDP-N-ACETYL-D-MANNOSAMINURONIC ACID TRANSFERASE"/>
    <property type="match status" value="1"/>
</dbReference>
<keyword evidence="2" id="KW-0808">Transferase</keyword>
<dbReference type="Pfam" id="PF03808">
    <property type="entry name" value="Glyco_tran_WecG"/>
    <property type="match status" value="1"/>
</dbReference>
<dbReference type="RefSeq" id="WP_205157866.1">
    <property type="nucleotide sequence ID" value="NZ_JAFEUM010000002.1"/>
</dbReference>
<evidence type="ECO:0000313" key="4">
    <source>
        <dbReference type="Proteomes" id="UP000809621"/>
    </source>
</evidence>
<evidence type="ECO:0000313" key="3">
    <source>
        <dbReference type="EMBL" id="MBM7036286.1"/>
    </source>
</evidence>
<gene>
    <name evidence="3" type="ORF">JQC93_07650</name>
</gene>
<sequence>MKRYDNLDMITKIQSVSDEEQLIESVLSQHATLTLGFVNQHGFNLCSDPALLNNFMDLDVLLRDGIGMKMAMSLFERPPGNNMNGTDLIPRIVAKAQQQPLNVMAFGTEDPWLSKGVSNLGLDELCSVKHHGFETIDHYVSLFQRHHSDGQLNLVILAMGMPKQEQLASEIKKLNLSRTVVICGGAVLDFQANKVKRAPSFFRKTGLEWAYRLGSEPKRMFRRYVIGIPVFFSHLLALKTQTAFNR</sequence>
<name>A0ABS2HKD6_9VIBR</name>
<evidence type="ECO:0000256" key="2">
    <source>
        <dbReference type="ARBA" id="ARBA00022679"/>
    </source>
</evidence>
<dbReference type="EMBL" id="JAFEUM010000002">
    <property type="protein sequence ID" value="MBM7036286.1"/>
    <property type="molecule type" value="Genomic_DNA"/>
</dbReference>
<keyword evidence="4" id="KW-1185">Reference proteome</keyword>
<evidence type="ECO:0000256" key="1">
    <source>
        <dbReference type="ARBA" id="ARBA00022676"/>
    </source>
</evidence>
<dbReference type="InterPro" id="IPR004629">
    <property type="entry name" value="WecG_TagA_CpsF"/>
</dbReference>